<protein>
    <recommendedName>
        <fullName evidence="2">T4 RNA ligase 1-like N-terminal domain-containing protein</fullName>
    </recommendedName>
</protein>
<sequence length="430" mass="51438">MYKINVSEVLNFVKDKSYSDIVKQCEENGLCVKYSNDERLKDLFLLANKNDNDNDHENVVKKTLVNYQANGIIFEKDTNKVVAMCQNKLITHNNTSDILQNVEVKRVEYCEDGTMIRLYNYNGIWYTSTTRCIDARKSYWTSTKNFDELFWDVFDKELLSTLDKDYTYVFVLLHKENRIVVRHKINMLVYISRINNETYVEEYTQQFNNVYGIRRPKKIDTNELSNQDEIDITERLYHPFKRGILIKTLNTVTNQSVNYKIDYINYINIKMIRGNVPEIRMRYLELLNDPERLQIFEQHYNEYKFMFRIIKGEVLKLIKSIYRLYVDSHIKHITKVDDTHIYYKTLRQLHAQYKIKNVPISFDEVQKKIYTMDKKIIKKLLIWQELNQKTFNKSTLTENTLTENTLTENTLTENTLTENTLTENTLTENT</sequence>
<evidence type="ECO:0000313" key="1">
    <source>
        <dbReference type="EMBL" id="QHS80738.1"/>
    </source>
</evidence>
<dbReference type="AlphaFoldDB" id="A0A6C0ALR6"/>
<dbReference type="EMBL" id="MN740717">
    <property type="protein sequence ID" value="QHS80738.1"/>
    <property type="molecule type" value="Genomic_DNA"/>
</dbReference>
<accession>A0A6C0ALR6</accession>
<reference evidence="1" key="1">
    <citation type="journal article" date="2020" name="Nature">
        <title>Giant virus diversity and host interactions through global metagenomics.</title>
        <authorList>
            <person name="Schulz F."/>
            <person name="Roux S."/>
            <person name="Paez-Espino D."/>
            <person name="Jungbluth S."/>
            <person name="Walsh D.A."/>
            <person name="Denef V.J."/>
            <person name="McMahon K.D."/>
            <person name="Konstantinidis K.T."/>
            <person name="Eloe-Fadrosh E.A."/>
            <person name="Kyrpides N.C."/>
            <person name="Woyke T."/>
        </authorList>
    </citation>
    <scope>NUCLEOTIDE SEQUENCE</scope>
    <source>
        <strain evidence="1">GVMAG-S-1091796-13</strain>
    </source>
</reference>
<evidence type="ECO:0008006" key="2">
    <source>
        <dbReference type="Google" id="ProtNLM"/>
    </source>
</evidence>
<name>A0A6C0ALR6_9ZZZZ</name>
<proteinExistence type="predicted"/>
<organism evidence="1">
    <name type="scientific">viral metagenome</name>
    <dbReference type="NCBI Taxonomy" id="1070528"/>
    <lineage>
        <taxon>unclassified sequences</taxon>
        <taxon>metagenomes</taxon>
        <taxon>organismal metagenomes</taxon>
    </lineage>
</organism>